<dbReference type="AlphaFoldDB" id="A0A1X7UDU4"/>
<name>A0A1X7UDU4_AMPQE</name>
<reference evidence="1" key="1">
    <citation type="submission" date="2017-05" db="UniProtKB">
        <authorList>
            <consortium name="EnsemblMetazoa"/>
        </authorList>
    </citation>
    <scope>IDENTIFICATION</scope>
</reference>
<dbReference type="InParanoid" id="A0A1X7UDU4"/>
<proteinExistence type="predicted"/>
<sequence length="136" mass="15133">MKAQEFAVELFIKEVKIANELNDIVADECQALLDCYGLTSIDDEESSLSDTSKSGYHDHLISNTEEVCSLTQVDSMPNDDILMRTLVDSKYNWSHRAFNAVACDMAQDDRVVRSINEEVVTDSESGLDECTATKDA</sequence>
<evidence type="ECO:0000313" key="1">
    <source>
        <dbReference type="EnsemblMetazoa" id="Aqu2.1.25661_001"/>
    </source>
</evidence>
<accession>A0A1X7UDU4</accession>
<dbReference type="EnsemblMetazoa" id="Aqu2.1.25661_001">
    <property type="protein sequence ID" value="Aqu2.1.25661_001"/>
    <property type="gene ID" value="Aqu2.1.25661"/>
</dbReference>
<protein>
    <submittedName>
        <fullName evidence="1">Uncharacterized protein</fullName>
    </submittedName>
</protein>
<organism evidence="1">
    <name type="scientific">Amphimedon queenslandica</name>
    <name type="common">Sponge</name>
    <dbReference type="NCBI Taxonomy" id="400682"/>
    <lineage>
        <taxon>Eukaryota</taxon>
        <taxon>Metazoa</taxon>
        <taxon>Porifera</taxon>
        <taxon>Demospongiae</taxon>
        <taxon>Heteroscleromorpha</taxon>
        <taxon>Haplosclerida</taxon>
        <taxon>Niphatidae</taxon>
        <taxon>Amphimedon</taxon>
    </lineage>
</organism>